<dbReference type="GO" id="GO:0005509">
    <property type="term" value="F:calcium ion binding"/>
    <property type="evidence" value="ECO:0007669"/>
    <property type="project" value="TreeGrafter"/>
</dbReference>
<dbReference type="Ensembl" id="ENSACDT00005028454.1">
    <property type="protein sequence ID" value="ENSACDP00005023792.1"/>
    <property type="gene ID" value="ENSACDG00005017269.1"/>
</dbReference>
<dbReference type="Pfam" id="PF23028">
    <property type="entry name" value="YbjQ_3"/>
    <property type="match status" value="1"/>
</dbReference>
<dbReference type="CDD" id="cd08688">
    <property type="entry name" value="C2_KIAA0528-like"/>
    <property type="match status" value="1"/>
</dbReference>
<feature type="region of interest" description="Disordered" evidence="1">
    <location>
        <begin position="280"/>
        <end position="340"/>
    </location>
</feature>
<accession>A0A8B9EQX3</accession>
<reference evidence="3" key="2">
    <citation type="submission" date="2025-09" db="UniProtKB">
        <authorList>
            <consortium name="Ensembl"/>
        </authorList>
    </citation>
    <scope>IDENTIFICATION</scope>
</reference>
<dbReference type="PROSITE" id="PS50004">
    <property type="entry name" value="C2"/>
    <property type="match status" value="1"/>
</dbReference>
<dbReference type="InterPro" id="IPR038983">
    <property type="entry name" value="C2CD5"/>
</dbReference>
<organism evidence="3 4">
    <name type="scientific">Anser cygnoides</name>
    <name type="common">Swan goose</name>
    <dbReference type="NCBI Taxonomy" id="8845"/>
    <lineage>
        <taxon>Eukaryota</taxon>
        <taxon>Metazoa</taxon>
        <taxon>Chordata</taxon>
        <taxon>Craniata</taxon>
        <taxon>Vertebrata</taxon>
        <taxon>Euteleostomi</taxon>
        <taxon>Archelosauria</taxon>
        <taxon>Archosauria</taxon>
        <taxon>Dinosauria</taxon>
        <taxon>Saurischia</taxon>
        <taxon>Theropoda</taxon>
        <taxon>Coelurosauria</taxon>
        <taxon>Aves</taxon>
        <taxon>Neognathae</taxon>
        <taxon>Galloanserae</taxon>
        <taxon>Anseriformes</taxon>
        <taxon>Anatidae</taxon>
        <taxon>Anserinae</taxon>
        <taxon>Anser</taxon>
    </lineage>
</organism>
<evidence type="ECO:0000313" key="4">
    <source>
        <dbReference type="Proteomes" id="UP000694521"/>
    </source>
</evidence>
<dbReference type="InterPro" id="IPR035892">
    <property type="entry name" value="C2_domain_sf"/>
</dbReference>
<dbReference type="InterPro" id="IPR056430">
    <property type="entry name" value="C2CD5_YbjQ-like_dom"/>
</dbReference>
<feature type="compositionally biased region" description="Low complexity" evidence="1">
    <location>
        <begin position="305"/>
        <end position="332"/>
    </location>
</feature>
<dbReference type="GO" id="GO:0090314">
    <property type="term" value="P:positive regulation of protein targeting to membrane"/>
    <property type="evidence" value="ECO:0007669"/>
    <property type="project" value="TreeGrafter"/>
</dbReference>
<feature type="compositionally biased region" description="Polar residues" evidence="1">
    <location>
        <begin position="289"/>
        <end position="304"/>
    </location>
</feature>
<sequence length="1097" mass="120531">MLSGIFYKKGGIELVKVLPPAAVNLLICVQHVKTAVYGNGFSYFLVKFGNTTFKTDVYPKSLNPQWNSEWFKFEVDDEELQDEPLQITVLDHDTYSANDAIGKVYIDIDPLLYSEAATVISGWFPIYDTIHGIRGEINVVVKVDLFNDLNRFRQSSCGVKFFCTTSIPKCYRAVIIHGFVEELVVNEDPEYQWIDRIRTPRASNEARQRLISLMSGELQRKIGLKVLEMRGNAVVGYLQCFDLEGESGLVVRAIGTACTLDKLSNTSAFLPACNSPSKEMKEIPFNEDPNPNTHSSGPSTPLKNQTYSFSPSKSYSRQSSSSDTDLSLTPKTAPSPQGPRIFLFPSSPTLSCDSPHLKKSCLLLLGSSLNPLHSSHVSPVVLRKSVSFTEELLLAASGMGSGSAGKEGGPFKTLLRQQTQSALEQREFPFFTLTAFPPGFLVHVGGVVSARSVKLLDRIHNPDEPETRDAWWAEIRQEIKSHAKALGCHAVVGYSESTSICEEVCILSASGTAAVLNPRFLQDGTMEGCLEQRIEEASPPGCGFCHIPYDELNMPFPAHLTYCYNCRKQKVPDVLFTTIDLPVEAAVIGKGCLIQARLCRLKKKAQAEANATSISNLLPFMEYEVHTQLMNKLKLRGMNALFGLRIQITVGENMLMGLASATGVYLAALPTPGGIQIAGKTPNDGNYEQHISHMQKKINDTIAKNKELYEINPPELPEEIIGSPIPEPRQRSRLLRSQSESSDEVTELDLSHGKKDAFVLEIDDTDAMEDVHSLLTDAPPPSGFYSCNTEIMPGINNWTPEIQMFTAVRVSRLSNINLTNQTLNKNFNDLCENLLKSLYFKLRSMVPCCLCHVNFTVALPEDEIVQIAVTAVAITFDKNQALQASKPPIEKSQQRASTDNEEQLQFPLELSSDPLASQPFSPAKEVLEGASSHTGIPAAQRAASLDKASPLAEGYLRHRSFPSCANSTISVVKMTPLSFIPGAKITKYLGIINMFFIRETTSLREEGGVSGFLHAFIAEVFAMVRAHVAALGGNAVVSYIMKQCVFMENPNKNQAQCLINVSGDAVVFVRESELEMLPVQPSTVVSQPASTGGDVTT</sequence>
<dbReference type="GO" id="GO:0065002">
    <property type="term" value="P:intracellular protein transmembrane transport"/>
    <property type="evidence" value="ECO:0007669"/>
    <property type="project" value="TreeGrafter"/>
</dbReference>
<proteinExistence type="predicted"/>
<protein>
    <submittedName>
        <fullName evidence="3">C2 calcium dependent domain containing 5</fullName>
    </submittedName>
</protein>
<dbReference type="AlphaFoldDB" id="A0A8B9EQX3"/>
<dbReference type="InterPro" id="IPR057815">
    <property type="entry name" value="C2CD5_C"/>
</dbReference>
<feature type="region of interest" description="Disordered" evidence="1">
    <location>
        <begin position="717"/>
        <end position="749"/>
    </location>
</feature>
<name>A0A8B9EQX3_ANSCY</name>
<feature type="domain" description="C2" evidence="2">
    <location>
        <begin position="1"/>
        <end position="124"/>
    </location>
</feature>
<evidence type="ECO:0000259" key="2">
    <source>
        <dbReference type="PROSITE" id="PS50004"/>
    </source>
</evidence>
<dbReference type="GO" id="GO:0010828">
    <property type="term" value="P:positive regulation of D-glucose transmembrane transport"/>
    <property type="evidence" value="ECO:0007669"/>
    <property type="project" value="TreeGrafter"/>
</dbReference>
<evidence type="ECO:0000256" key="1">
    <source>
        <dbReference type="SAM" id="MobiDB-lite"/>
    </source>
</evidence>
<evidence type="ECO:0000313" key="3">
    <source>
        <dbReference type="Ensembl" id="ENSACDP00005023792.1"/>
    </source>
</evidence>
<dbReference type="Pfam" id="PF23025">
    <property type="entry name" value="YbjQ_2"/>
    <property type="match status" value="3"/>
</dbReference>
<dbReference type="PANTHER" id="PTHR37412">
    <property type="entry name" value="C2 DOMAIN-CONTAINING PROTEIN 5"/>
    <property type="match status" value="1"/>
</dbReference>
<dbReference type="GO" id="GO:0005886">
    <property type="term" value="C:plasma membrane"/>
    <property type="evidence" value="ECO:0007669"/>
    <property type="project" value="TreeGrafter"/>
</dbReference>
<dbReference type="Pfam" id="PF23128">
    <property type="entry name" value="YbjQ_4"/>
    <property type="match status" value="1"/>
</dbReference>
<dbReference type="InterPro" id="IPR000008">
    <property type="entry name" value="C2_dom"/>
</dbReference>
<keyword evidence="4" id="KW-1185">Reference proteome</keyword>
<dbReference type="SMART" id="SM00239">
    <property type="entry name" value="C2"/>
    <property type="match status" value="1"/>
</dbReference>
<dbReference type="GO" id="GO:0031340">
    <property type="term" value="P:positive regulation of vesicle fusion"/>
    <property type="evidence" value="ECO:0007669"/>
    <property type="project" value="TreeGrafter"/>
</dbReference>
<dbReference type="SUPFAM" id="SSF49562">
    <property type="entry name" value="C2 domain (Calcium/lipid-binding domain, CaLB)"/>
    <property type="match status" value="1"/>
</dbReference>
<reference evidence="3" key="1">
    <citation type="submission" date="2025-08" db="UniProtKB">
        <authorList>
            <consortium name="Ensembl"/>
        </authorList>
    </citation>
    <scope>IDENTIFICATION</scope>
</reference>
<dbReference type="GO" id="GO:0072659">
    <property type="term" value="P:protein localization to plasma membrane"/>
    <property type="evidence" value="ECO:0007669"/>
    <property type="project" value="TreeGrafter"/>
</dbReference>
<dbReference type="PANTHER" id="PTHR37412:SF2">
    <property type="entry name" value="C2 DOMAIN-CONTAINING PROTEIN 5"/>
    <property type="match status" value="1"/>
</dbReference>
<dbReference type="Proteomes" id="UP000694521">
    <property type="component" value="Unplaced"/>
</dbReference>
<dbReference type="GO" id="GO:0005544">
    <property type="term" value="F:calcium-dependent phospholipid binding"/>
    <property type="evidence" value="ECO:0007669"/>
    <property type="project" value="InterPro"/>
</dbReference>
<dbReference type="Pfam" id="PF00168">
    <property type="entry name" value="C2"/>
    <property type="match status" value="1"/>
</dbReference>
<dbReference type="InterPro" id="IPR037785">
    <property type="entry name" value="C2_C2CD5"/>
</dbReference>
<dbReference type="Gene3D" id="2.60.40.150">
    <property type="entry name" value="C2 domain"/>
    <property type="match status" value="1"/>
</dbReference>
<dbReference type="InterPro" id="IPR056431">
    <property type="entry name" value="C2CD5_YbjQ-rel_dom"/>
</dbReference>